<protein>
    <submittedName>
        <fullName evidence="1">RNA silencing suppressor</fullName>
    </submittedName>
</protein>
<keyword evidence="2" id="KW-1185">Reference proteome</keyword>
<evidence type="ECO:0000313" key="2">
    <source>
        <dbReference type="Proteomes" id="UP001223120"/>
    </source>
</evidence>
<name>A0A7L8YSC9_9VIRU</name>
<evidence type="ECO:0000313" key="1">
    <source>
        <dbReference type="EMBL" id="QOI58519.1"/>
    </source>
</evidence>
<dbReference type="Pfam" id="PF11252">
    <property type="entry name" value="DUF3051"/>
    <property type="match status" value="1"/>
</dbReference>
<dbReference type="EMBL" id="MT520166">
    <property type="protein sequence ID" value="QOI58519.1"/>
    <property type="molecule type" value="Genomic_RNA"/>
</dbReference>
<accession>A0A7L8YSC9</accession>
<organism evidence="1 2">
    <name type="scientific">Miscanthus yellow fleck virus</name>
    <dbReference type="NCBI Taxonomy" id="2777538"/>
    <lineage>
        <taxon>Viruses</taxon>
        <taxon>Riboviria</taxon>
        <taxon>Orthornavirae</taxon>
        <taxon>Pisuviricota</taxon>
        <taxon>Pisoniviricetes</taxon>
        <taxon>Sobelivirales</taxon>
        <taxon>Solemoviridae</taxon>
        <taxon>Polerovirus</taxon>
        <taxon>Polerovirus MYFV</taxon>
    </lineage>
</organism>
<reference evidence="1" key="1">
    <citation type="journal article" date="2020" name="PLoS ONE">
        <title>Identification and characterization of Miscanthus yellow fleck virus, a new polerovirus infecting Miscanthus sinensis.</title>
        <authorList>
            <person name="Bolus S."/>
            <person name="Malapi-Wight M."/>
            <person name="Grinstead S.C."/>
            <person name="Fuentes-Bueno I."/>
            <person name="Hendrickson L."/>
            <person name="Hammond R.W."/>
            <person name="Mollov D."/>
        </authorList>
    </citation>
    <scope>NUCLEOTIDE SEQUENCE</scope>
    <source>
        <strain evidence="1">PGQP1</strain>
    </source>
</reference>
<proteinExistence type="predicted"/>
<dbReference type="InterPro" id="IPR021411">
    <property type="entry name" value="SCYLV_Orf0"/>
</dbReference>
<dbReference type="Proteomes" id="UP001223120">
    <property type="component" value="Segment"/>
</dbReference>
<sequence length="265" mass="30912">MYISYNAAGIFFSAYALRSPDETESINWDELLISSLTFNSNLVSWLRAVRGEPSSYTFRTLISHHDTQGKWLDHCSRTFVAFVPILCLHKTTLGREKVHCDRQYLESTLVWLARHQCYCRISTKRHRFTIHQEQISKSLFRTQLCKHVRMDFPENESRLAESFERGPDVFRAILGVHLRQYERHIDSFLEQSSLDYYQSIHVRRLYESVLDRPSFPGVMETVIRSIGSTGHLNRNLQDHIEGVLRNTGVLDIPADHSSSEDEFDD</sequence>